<evidence type="ECO:0000313" key="16">
    <source>
        <dbReference type="Proteomes" id="UP001304683"/>
    </source>
</evidence>
<evidence type="ECO:0000256" key="9">
    <source>
        <dbReference type="ARBA" id="ARBA00023136"/>
    </source>
</evidence>
<evidence type="ECO:0000256" key="4">
    <source>
        <dbReference type="ARBA" id="ARBA00022475"/>
    </source>
</evidence>
<comment type="similarity">
    <text evidence="14">Belongs to the UbiA prenyltransferase family. Protoheme IX farnesyltransferase subfamily.</text>
</comment>
<name>A0ABZ0QPM7_9FIRM</name>
<dbReference type="EC" id="2.5.1.141" evidence="3 14"/>
<dbReference type="Gene3D" id="1.10.357.140">
    <property type="entry name" value="UbiA prenyltransferase"/>
    <property type="match status" value="1"/>
</dbReference>
<feature type="transmembrane region" description="Helical" evidence="14">
    <location>
        <begin position="153"/>
        <end position="172"/>
    </location>
</feature>
<evidence type="ECO:0000256" key="13">
    <source>
        <dbReference type="ARBA" id="ARBA00047690"/>
    </source>
</evidence>
<keyword evidence="6 14" id="KW-0812">Transmembrane</keyword>
<evidence type="ECO:0000256" key="8">
    <source>
        <dbReference type="ARBA" id="ARBA00023133"/>
    </source>
</evidence>
<dbReference type="InterPro" id="IPR006369">
    <property type="entry name" value="Protohaem_IX_farnesylTrfase"/>
</dbReference>
<dbReference type="Proteomes" id="UP001304683">
    <property type="component" value="Chromosome"/>
</dbReference>
<dbReference type="Pfam" id="PF01040">
    <property type="entry name" value="UbiA"/>
    <property type="match status" value="1"/>
</dbReference>
<comment type="catalytic activity">
    <reaction evidence="13 14">
        <text>heme b + (2E,6E)-farnesyl diphosphate + H2O = Fe(II)-heme o + diphosphate</text>
        <dbReference type="Rhea" id="RHEA:28070"/>
        <dbReference type="ChEBI" id="CHEBI:15377"/>
        <dbReference type="ChEBI" id="CHEBI:33019"/>
        <dbReference type="ChEBI" id="CHEBI:60344"/>
        <dbReference type="ChEBI" id="CHEBI:60530"/>
        <dbReference type="ChEBI" id="CHEBI:175763"/>
        <dbReference type="EC" id="2.5.1.141"/>
    </reaction>
</comment>
<keyword evidence="8 14" id="KW-0350">Heme biosynthesis</keyword>
<dbReference type="InterPro" id="IPR030470">
    <property type="entry name" value="UbiA_prenylTrfase_CS"/>
</dbReference>
<protein>
    <recommendedName>
        <fullName evidence="11 14">Protoheme IX farnesyltransferase</fullName>
        <ecNumber evidence="3 14">2.5.1.141</ecNumber>
    </recommendedName>
    <alternativeName>
        <fullName evidence="12 14">Heme B farnesyltransferase</fullName>
    </alternativeName>
    <alternativeName>
        <fullName evidence="10 14">Heme O synthase</fullName>
    </alternativeName>
</protein>
<dbReference type="RefSeq" id="WP_318750973.1">
    <property type="nucleotide sequence ID" value="NZ_CP132508.1"/>
</dbReference>
<evidence type="ECO:0000256" key="5">
    <source>
        <dbReference type="ARBA" id="ARBA00022679"/>
    </source>
</evidence>
<feature type="transmembrane region" description="Helical" evidence="14">
    <location>
        <begin position="57"/>
        <end position="78"/>
    </location>
</feature>
<comment type="subcellular location">
    <subcellularLocation>
        <location evidence="1 14">Cell membrane</location>
        <topology evidence="1 14">Multi-pass membrane protein</topology>
    </subcellularLocation>
</comment>
<dbReference type="InterPro" id="IPR044878">
    <property type="entry name" value="UbiA_sf"/>
</dbReference>
<dbReference type="PANTHER" id="PTHR43448:SF7">
    <property type="entry name" value="4-HYDROXYBENZOATE SOLANESYLTRANSFERASE"/>
    <property type="match status" value="1"/>
</dbReference>
<feature type="transmembrane region" description="Helical" evidence="14">
    <location>
        <begin position="32"/>
        <end position="51"/>
    </location>
</feature>
<comment type="pathway">
    <text evidence="2 14">Porphyrin-containing compound metabolism; heme O biosynthesis; heme O from protoheme: step 1/1.</text>
</comment>
<reference evidence="15 16" key="1">
    <citation type="submission" date="2023-08" db="EMBL/GenBank/DDBJ databases">
        <title>Genome sequence of Thermaerobacter compostii strain Ins1, a spore-forming filamentous bacterium isolated from a deep geothermal reservoir.</title>
        <authorList>
            <person name="Bregnard D."/>
            <person name="Gonzalez D."/>
            <person name="Junier P."/>
        </authorList>
    </citation>
    <scope>NUCLEOTIDE SEQUENCE [LARGE SCALE GENOMIC DNA]</scope>
    <source>
        <strain evidence="15 16">Ins1</strain>
    </source>
</reference>
<evidence type="ECO:0000313" key="15">
    <source>
        <dbReference type="EMBL" id="WPD19441.1"/>
    </source>
</evidence>
<dbReference type="GO" id="GO:0008495">
    <property type="term" value="F:protoheme IX farnesyltransferase activity"/>
    <property type="evidence" value="ECO:0007669"/>
    <property type="project" value="UniProtKB-EC"/>
</dbReference>
<dbReference type="InterPro" id="IPR000537">
    <property type="entry name" value="UbiA_prenyltransferase"/>
</dbReference>
<dbReference type="PROSITE" id="PS00943">
    <property type="entry name" value="UBIA"/>
    <property type="match status" value="1"/>
</dbReference>
<dbReference type="NCBIfam" id="TIGR01473">
    <property type="entry name" value="cyoE_ctaB"/>
    <property type="match status" value="1"/>
</dbReference>
<keyword evidence="5 14" id="KW-0808">Transferase</keyword>
<feature type="transmembrane region" description="Helical" evidence="14">
    <location>
        <begin position="276"/>
        <end position="298"/>
    </location>
</feature>
<feature type="transmembrane region" description="Helical" evidence="14">
    <location>
        <begin position="214"/>
        <end position="240"/>
    </location>
</feature>
<evidence type="ECO:0000256" key="2">
    <source>
        <dbReference type="ARBA" id="ARBA00004919"/>
    </source>
</evidence>
<comment type="miscellaneous">
    <text evidence="14">Carbon 2 of the heme B porphyrin ring is defined according to the Fischer nomenclature.</text>
</comment>
<evidence type="ECO:0000256" key="7">
    <source>
        <dbReference type="ARBA" id="ARBA00022989"/>
    </source>
</evidence>
<dbReference type="NCBIfam" id="NF003349">
    <property type="entry name" value="PRK04375.1-2"/>
    <property type="match status" value="1"/>
</dbReference>
<evidence type="ECO:0000256" key="14">
    <source>
        <dbReference type="HAMAP-Rule" id="MF_00154"/>
    </source>
</evidence>
<dbReference type="CDD" id="cd13957">
    <property type="entry name" value="PT_UbiA_Cox10"/>
    <property type="match status" value="1"/>
</dbReference>
<keyword evidence="7 14" id="KW-1133">Transmembrane helix</keyword>
<evidence type="ECO:0000256" key="1">
    <source>
        <dbReference type="ARBA" id="ARBA00004651"/>
    </source>
</evidence>
<evidence type="ECO:0000256" key="10">
    <source>
        <dbReference type="ARBA" id="ARBA00030253"/>
    </source>
</evidence>
<accession>A0ABZ0QPM7</accession>
<keyword evidence="4 14" id="KW-1003">Cell membrane</keyword>
<organism evidence="15 16">
    <name type="scientific">Thermaerobacter composti</name>
    <dbReference type="NCBI Taxonomy" id="554949"/>
    <lineage>
        <taxon>Bacteria</taxon>
        <taxon>Bacillati</taxon>
        <taxon>Bacillota</taxon>
        <taxon>Clostridia</taxon>
        <taxon>Eubacteriales</taxon>
        <taxon>Clostridiales Family XVII. Incertae Sedis</taxon>
        <taxon>Thermaerobacter</taxon>
    </lineage>
</organism>
<feature type="transmembrane region" description="Helical" evidence="14">
    <location>
        <begin position="99"/>
        <end position="120"/>
    </location>
</feature>
<gene>
    <name evidence="14" type="primary">ctaB</name>
    <name evidence="15" type="ORF">Q5761_01880</name>
</gene>
<feature type="transmembrane region" description="Helical" evidence="14">
    <location>
        <begin position="126"/>
        <end position="146"/>
    </location>
</feature>
<dbReference type="HAMAP" id="MF_00154">
    <property type="entry name" value="CyoE_CtaB"/>
    <property type="match status" value="1"/>
</dbReference>
<feature type="transmembrane region" description="Helical" evidence="14">
    <location>
        <begin position="178"/>
        <end position="202"/>
    </location>
</feature>
<sequence>MSVPDSAALARAVPASRSETLRDYLTLMKPGVMLLVLVTTAASMWVALGQAPHPWTLLLTLGGTLLAGGAAAALNHVLDRDMDAAMPRTSRRPIAAGRVQPIHATVFAIALGIASFVLLYTQVNPLTAYIAVAGLVYYVGIYTAWLKRRTPQNIVIGGAAGAVGPLIGWAAATGELDLAAVLMFLIVFFWTPPHFWALAVVLRDEYAQAKVPMLPVVAGVEATLRQIYVYTWVTVAATLATAPLGGLRWIYALAAVGLGARFLRMAARLMAQPSDALARALYGYSIVYLFGLFTAMVVDVTLRQVWAMLSG</sequence>
<comment type="function">
    <text evidence="14">Converts heme B (protoheme IX) to heme O by substitution of the vinyl group on carbon 2 of heme B porphyrin ring with a hydroxyethyl farnesyl side group.</text>
</comment>
<evidence type="ECO:0000256" key="6">
    <source>
        <dbReference type="ARBA" id="ARBA00022692"/>
    </source>
</evidence>
<evidence type="ECO:0000256" key="3">
    <source>
        <dbReference type="ARBA" id="ARBA00012292"/>
    </source>
</evidence>
<evidence type="ECO:0000256" key="12">
    <source>
        <dbReference type="ARBA" id="ARBA00042475"/>
    </source>
</evidence>
<keyword evidence="9 14" id="KW-0472">Membrane</keyword>
<comment type="subunit">
    <text evidence="14">Interacts with CtaA.</text>
</comment>
<dbReference type="PANTHER" id="PTHR43448">
    <property type="entry name" value="PROTOHEME IX FARNESYLTRANSFERASE, MITOCHONDRIAL"/>
    <property type="match status" value="1"/>
</dbReference>
<evidence type="ECO:0000256" key="11">
    <source>
        <dbReference type="ARBA" id="ARBA00040810"/>
    </source>
</evidence>
<keyword evidence="16" id="KW-1185">Reference proteome</keyword>
<feature type="transmembrane region" description="Helical" evidence="14">
    <location>
        <begin position="246"/>
        <end position="264"/>
    </location>
</feature>
<proteinExistence type="inferred from homology"/>
<dbReference type="EMBL" id="CP132508">
    <property type="protein sequence ID" value="WPD19441.1"/>
    <property type="molecule type" value="Genomic_DNA"/>
</dbReference>